<dbReference type="HOGENOM" id="CLU_1126008_0_0_1"/>
<reference evidence="3" key="2">
    <citation type="submission" date="2018-05" db="EMBL/GenBank/DDBJ databases">
        <title>OgluRS3 (Oryza glumaepatula Reference Sequence Version 3).</title>
        <authorList>
            <person name="Zhang J."/>
            <person name="Kudrna D."/>
            <person name="Lee S."/>
            <person name="Talag J."/>
            <person name="Welchert J."/>
            <person name="Wing R.A."/>
        </authorList>
    </citation>
    <scope>NUCLEOTIDE SEQUENCE [LARGE SCALE GENOMIC DNA]</scope>
</reference>
<name>A0A0E0AB79_9ORYZ</name>
<evidence type="ECO:0000259" key="2">
    <source>
        <dbReference type="Pfam" id="PF12274"/>
    </source>
</evidence>
<dbReference type="PANTHER" id="PTHR34710">
    <property type="entry name" value="OS03G0834100 PROTEIN"/>
    <property type="match status" value="1"/>
</dbReference>
<dbReference type="eggNOG" id="ENOG502R574">
    <property type="taxonomic scope" value="Eukaryota"/>
</dbReference>
<dbReference type="AlphaFoldDB" id="A0A0E0AB79"/>
<evidence type="ECO:0000313" key="4">
    <source>
        <dbReference type="Proteomes" id="UP000026961"/>
    </source>
</evidence>
<dbReference type="InterPro" id="IPR022059">
    <property type="entry name" value="DUF3615"/>
</dbReference>
<organism evidence="3">
    <name type="scientific">Oryza glumipatula</name>
    <dbReference type="NCBI Taxonomy" id="40148"/>
    <lineage>
        <taxon>Eukaryota</taxon>
        <taxon>Viridiplantae</taxon>
        <taxon>Streptophyta</taxon>
        <taxon>Embryophyta</taxon>
        <taxon>Tracheophyta</taxon>
        <taxon>Spermatophyta</taxon>
        <taxon>Magnoliopsida</taxon>
        <taxon>Liliopsida</taxon>
        <taxon>Poales</taxon>
        <taxon>Poaceae</taxon>
        <taxon>BOP clade</taxon>
        <taxon>Oryzoideae</taxon>
        <taxon>Oryzeae</taxon>
        <taxon>Oryzinae</taxon>
        <taxon>Oryza</taxon>
    </lineage>
</organism>
<keyword evidence="4" id="KW-1185">Reference proteome</keyword>
<feature type="region of interest" description="Disordered" evidence="1">
    <location>
        <begin position="1"/>
        <end position="94"/>
    </location>
</feature>
<feature type="domain" description="DUF3615" evidence="2">
    <location>
        <begin position="114"/>
        <end position="235"/>
    </location>
</feature>
<reference evidence="3" key="1">
    <citation type="submission" date="2015-04" db="UniProtKB">
        <authorList>
            <consortium name="EnsemblPlants"/>
        </authorList>
    </citation>
    <scope>IDENTIFICATION</scope>
</reference>
<feature type="compositionally biased region" description="Acidic residues" evidence="1">
    <location>
        <begin position="26"/>
        <end position="36"/>
    </location>
</feature>
<dbReference type="Proteomes" id="UP000026961">
    <property type="component" value="Chromosome 6"/>
</dbReference>
<feature type="compositionally biased region" description="Basic and acidic residues" evidence="1">
    <location>
        <begin position="1"/>
        <end position="10"/>
    </location>
</feature>
<dbReference type="Pfam" id="PF12274">
    <property type="entry name" value="DUF3615"/>
    <property type="match status" value="1"/>
</dbReference>
<evidence type="ECO:0000256" key="1">
    <source>
        <dbReference type="SAM" id="MobiDB-lite"/>
    </source>
</evidence>
<feature type="compositionally biased region" description="Pro residues" evidence="1">
    <location>
        <begin position="77"/>
        <end position="90"/>
    </location>
</feature>
<dbReference type="PANTHER" id="PTHR34710:SF22">
    <property type="match status" value="1"/>
</dbReference>
<sequence length="247" mass="27540">MMMTSMEKDAPPPPPPPPVRYCGVLEDYEQQVDEEPPSPKSPSRVSSPLPLRSSGEKRRRKKKKKHNKSKQHHHHTPPPPPPRPSPPSPICPYEEYPTFEPSDPVWMRQSTMYAEAALEHYNAAVDVGGGGGGGVKYELVRAIFSGAIFTCKDAYSHVNFIARAIGGGSSCYERLFFAEVRKDKKRYIPTCLWSLDDEADRVGGAGADPQVDLPEITSPSRRNYCFSCDDEMKHPKDGTSYHAGHFL</sequence>
<proteinExistence type="predicted"/>
<feature type="compositionally biased region" description="Low complexity" evidence="1">
    <location>
        <begin position="41"/>
        <end position="53"/>
    </location>
</feature>
<dbReference type="Gramene" id="OGLUM06G20390.1">
    <property type="protein sequence ID" value="OGLUM06G20390.1"/>
    <property type="gene ID" value="OGLUM06G20390"/>
</dbReference>
<protein>
    <recommendedName>
        <fullName evidence="2">DUF3615 domain-containing protein</fullName>
    </recommendedName>
</protein>
<evidence type="ECO:0000313" key="3">
    <source>
        <dbReference type="EnsemblPlants" id="OGLUM06G20390.1"/>
    </source>
</evidence>
<dbReference type="EnsemblPlants" id="OGLUM06G20390.1">
    <property type="protein sequence ID" value="OGLUM06G20390.1"/>
    <property type="gene ID" value="OGLUM06G20390"/>
</dbReference>
<accession>A0A0E0AB79</accession>
<feature type="compositionally biased region" description="Basic residues" evidence="1">
    <location>
        <begin position="57"/>
        <end position="76"/>
    </location>
</feature>